<accession>A0A4R5NBA3</accession>
<proteinExistence type="predicted"/>
<name>A0A4R5NBA3_9LACO</name>
<evidence type="ECO:0008006" key="3">
    <source>
        <dbReference type="Google" id="ProtNLM"/>
    </source>
</evidence>
<keyword evidence="2" id="KW-1185">Reference proteome</keyword>
<dbReference type="EMBL" id="PUFN01000029">
    <property type="protein sequence ID" value="TDG69827.1"/>
    <property type="molecule type" value="Genomic_DNA"/>
</dbReference>
<dbReference type="AlphaFoldDB" id="A0A4R5NBA3"/>
<evidence type="ECO:0000313" key="2">
    <source>
        <dbReference type="Proteomes" id="UP000295257"/>
    </source>
</evidence>
<evidence type="ECO:0000313" key="1">
    <source>
        <dbReference type="EMBL" id="TDG69827.1"/>
    </source>
</evidence>
<reference evidence="1 2" key="1">
    <citation type="journal article" date="2019" name="Appl. Microbiol. Biotechnol.">
        <title>Uncovering carbohydrate metabolism through a genotype-phenotype association study of 56 lactic acid bacteria genomes.</title>
        <authorList>
            <person name="Buron-Moles G."/>
            <person name="Chailyan A."/>
            <person name="Dolejs I."/>
            <person name="Forster J."/>
            <person name="Miks M.H."/>
        </authorList>
    </citation>
    <scope>NUCLEOTIDE SEQUENCE [LARGE SCALE GENOMIC DNA]</scope>
    <source>
        <strain evidence="1 2">ATCC 29644</strain>
    </source>
</reference>
<comment type="caution">
    <text evidence="1">The sequence shown here is derived from an EMBL/GenBank/DDBJ whole genome shotgun (WGS) entry which is preliminary data.</text>
</comment>
<organism evidence="1 2">
    <name type="scientific">Companilactobacillus farciminis</name>
    <dbReference type="NCBI Taxonomy" id="1612"/>
    <lineage>
        <taxon>Bacteria</taxon>
        <taxon>Bacillati</taxon>
        <taxon>Bacillota</taxon>
        <taxon>Bacilli</taxon>
        <taxon>Lactobacillales</taxon>
        <taxon>Lactobacillaceae</taxon>
        <taxon>Companilactobacillus</taxon>
    </lineage>
</organism>
<gene>
    <name evidence="1" type="ORF">C5L30_001960</name>
</gene>
<sequence>MQKIQNDYEKNYHDIKFECTLTKLGVELFYKNNYPNMYLKKVNKVYYLYGGYNQEEFDYMVQYLITLGNNVKINYPQELKDAYLAELKRIIAQY</sequence>
<dbReference type="Proteomes" id="UP000295257">
    <property type="component" value="Unassembled WGS sequence"/>
</dbReference>
<protein>
    <recommendedName>
        <fullName evidence="3">WYL domain-containing protein</fullName>
    </recommendedName>
</protein>